<dbReference type="Gene3D" id="3.40.50.150">
    <property type="entry name" value="Vaccinia Virus protein VP39"/>
    <property type="match status" value="1"/>
</dbReference>
<organism evidence="4 5">
    <name type="scientific">Tessaracoccus lubricantis</name>
    <dbReference type="NCBI Taxonomy" id="545543"/>
    <lineage>
        <taxon>Bacteria</taxon>
        <taxon>Bacillati</taxon>
        <taxon>Actinomycetota</taxon>
        <taxon>Actinomycetes</taxon>
        <taxon>Propionibacteriales</taxon>
        <taxon>Propionibacteriaceae</taxon>
        <taxon>Tessaracoccus</taxon>
    </lineage>
</organism>
<evidence type="ECO:0000313" key="4">
    <source>
        <dbReference type="EMBL" id="GAA4893938.1"/>
    </source>
</evidence>
<evidence type="ECO:0000256" key="3">
    <source>
        <dbReference type="ARBA" id="ARBA00022691"/>
    </source>
</evidence>
<protein>
    <submittedName>
        <fullName evidence="4">O-methyltransferase</fullName>
    </submittedName>
</protein>
<accession>A0ABP9F6Q5</accession>
<name>A0ABP9F6Q5_9ACTN</name>
<keyword evidence="3" id="KW-0949">S-adenosyl-L-methionine</keyword>
<evidence type="ECO:0000256" key="1">
    <source>
        <dbReference type="ARBA" id="ARBA00022603"/>
    </source>
</evidence>
<keyword evidence="1" id="KW-0489">Methyltransferase</keyword>
<dbReference type="EMBL" id="BAABLV010000014">
    <property type="protein sequence ID" value="GAA4893938.1"/>
    <property type="molecule type" value="Genomic_DNA"/>
</dbReference>
<dbReference type="Proteomes" id="UP001501521">
    <property type="component" value="Unassembled WGS sequence"/>
</dbReference>
<dbReference type="PANTHER" id="PTHR10509:SF14">
    <property type="entry name" value="CAFFEOYL-COA O-METHYLTRANSFERASE 3-RELATED"/>
    <property type="match status" value="1"/>
</dbReference>
<dbReference type="CDD" id="cd02440">
    <property type="entry name" value="AdoMet_MTases"/>
    <property type="match status" value="1"/>
</dbReference>
<reference evidence="5" key="1">
    <citation type="journal article" date="2019" name="Int. J. Syst. Evol. Microbiol.">
        <title>The Global Catalogue of Microorganisms (GCM) 10K type strain sequencing project: providing services to taxonomists for standard genome sequencing and annotation.</title>
        <authorList>
            <consortium name="The Broad Institute Genomics Platform"/>
            <consortium name="The Broad Institute Genome Sequencing Center for Infectious Disease"/>
            <person name="Wu L."/>
            <person name="Ma J."/>
        </authorList>
    </citation>
    <scope>NUCLEOTIDE SEQUENCE [LARGE SCALE GENOMIC DNA]</scope>
    <source>
        <strain evidence="5">JCM 19125</strain>
    </source>
</reference>
<dbReference type="SUPFAM" id="SSF53335">
    <property type="entry name" value="S-adenosyl-L-methionine-dependent methyltransferases"/>
    <property type="match status" value="1"/>
</dbReference>
<dbReference type="InterPro" id="IPR029063">
    <property type="entry name" value="SAM-dependent_MTases_sf"/>
</dbReference>
<dbReference type="InterPro" id="IPR050362">
    <property type="entry name" value="Cation-dep_OMT"/>
</dbReference>
<dbReference type="InterPro" id="IPR002935">
    <property type="entry name" value="SAM_O-MeTrfase"/>
</dbReference>
<comment type="caution">
    <text evidence="4">The sequence shown here is derived from an EMBL/GenBank/DDBJ whole genome shotgun (WGS) entry which is preliminary data.</text>
</comment>
<dbReference type="Pfam" id="PF01596">
    <property type="entry name" value="Methyltransf_3"/>
    <property type="match status" value="1"/>
</dbReference>
<dbReference type="PROSITE" id="PS51682">
    <property type="entry name" value="SAM_OMT_I"/>
    <property type="match status" value="1"/>
</dbReference>
<evidence type="ECO:0000313" key="5">
    <source>
        <dbReference type="Proteomes" id="UP001501521"/>
    </source>
</evidence>
<dbReference type="RefSeq" id="WP_345579602.1">
    <property type="nucleotide sequence ID" value="NZ_BAABLV010000014.1"/>
</dbReference>
<gene>
    <name evidence="4" type="ORF">GCM10025789_08950</name>
</gene>
<dbReference type="PANTHER" id="PTHR10509">
    <property type="entry name" value="O-METHYLTRANSFERASE-RELATED"/>
    <property type="match status" value="1"/>
</dbReference>
<evidence type="ECO:0000256" key="2">
    <source>
        <dbReference type="ARBA" id="ARBA00022679"/>
    </source>
</evidence>
<keyword evidence="2" id="KW-0808">Transferase</keyword>
<proteinExistence type="predicted"/>
<keyword evidence="5" id="KW-1185">Reference proteome</keyword>
<sequence>MADTPTPEALDALLAPLAAEDEALIAARTSIEVTRPGIEVSPSAGRLLNILAAAAGAKRVLEFGTLAGYSTIWLARAVGPTGRVVSLELERRNAETARRNFEAAGVSAWVDIMCGPAAKTSARLTELQVTPFDFVFIDADKATLPTYLERSMALTKPGSLIVIDNVVRAGKVLHPDDDDARGVRAALQMASDDPRLVVTAIQTVGTKGWDGFALLRRVDF</sequence>